<feature type="transmembrane region" description="Helical" evidence="2">
    <location>
        <begin position="40"/>
        <end position="57"/>
    </location>
</feature>
<evidence type="ECO:0000256" key="2">
    <source>
        <dbReference type="SAM" id="Phobius"/>
    </source>
</evidence>
<organism evidence="3 4">
    <name type="scientific">Nocardia transvalensis</name>
    <dbReference type="NCBI Taxonomy" id="37333"/>
    <lineage>
        <taxon>Bacteria</taxon>
        <taxon>Bacillati</taxon>
        <taxon>Actinomycetota</taxon>
        <taxon>Actinomycetes</taxon>
        <taxon>Mycobacteriales</taxon>
        <taxon>Nocardiaceae</taxon>
        <taxon>Nocardia</taxon>
    </lineage>
</organism>
<sequence>MTESGTHGSPATGRVTNDRWPLSTGPGGAGRRSAGSGYDSTRIGLCLLAVVGLVLLLTNAGWLVAAGAVVAAVALAGLAWTAVDRRRTRTARDREPGRAP</sequence>
<dbReference type="Proteomes" id="UP000540412">
    <property type="component" value="Unassembled WGS sequence"/>
</dbReference>
<gene>
    <name evidence="3" type="ORF">BJY24_004290</name>
</gene>
<proteinExistence type="predicted"/>
<dbReference type="AlphaFoldDB" id="A0A7W9UJE7"/>
<keyword evidence="2" id="KW-0812">Transmembrane</keyword>
<evidence type="ECO:0000256" key="1">
    <source>
        <dbReference type="SAM" id="MobiDB-lite"/>
    </source>
</evidence>
<keyword evidence="4" id="KW-1185">Reference proteome</keyword>
<name>A0A7W9UJE7_9NOCA</name>
<accession>A0A7W9UJE7</accession>
<keyword evidence="2" id="KW-1133">Transmembrane helix</keyword>
<keyword evidence="2" id="KW-0472">Membrane</keyword>
<evidence type="ECO:0000313" key="4">
    <source>
        <dbReference type="Proteomes" id="UP000540412"/>
    </source>
</evidence>
<feature type="region of interest" description="Disordered" evidence="1">
    <location>
        <begin position="1"/>
        <end position="36"/>
    </location>
</feature>
<reference evidence="3 4" key="1">
    <citation type="submission" date="2020-08" db="EMBL/GenBank/DDBJ databases">
        <title>Sequencing the genomes of 1000 actinobacteria strains.</title>
        <authorList>
            <person name="Klenk H.-P."/>
        </authorList>
    </citation>
    <scope>NUCLEOTIDE SEQUENCE [LARGE SCALE GENOMIC DNA]</scope>
    <source>
        <strain evidence="3 4">DSM 43582</strain>
    </source>
</reference>
<dbReference type="EMBL" id="JACHIT010000002">
    <property type="protein sequence ID" value="MBB5915378.1"/>
    <property type="molecule type" value="Genomic_DNA"/>
</dbReference>
<protein>
    <submittedName>
        <fullName evidence="3">Uncharacterized protein</fullName>
    </submittedName>
</protein>
<dbReference type="RefSeq" id="WP_040749088.1">
    <property type="nucleotide sequence ID" value="NZ_JACHIT010000002.1"/>
</dbReference>
<comment type="caution">
    <text evidence="3">The sequence shown here is derived from an EMBL/GenBank/DDBJ whole genome shotgun (WGS) entry which is preliminary data.</text>
</comment>
<evidence type="ECO:0000313" key="3">
    <source>
        <dbReference type="EMBL" id="MBB5915378.1"/>
    </source>
</evidence>
<feature type="transmembrane region" description="Helical" evidence="2">
    <location>
        <begin position="63"/>
        <end position="83"/>
    </location>
</feature>